<evidence type="ECO:0000256" key="2">
    <source>
        <dbReference type="SAM" id="MobiDB-lite"/>
    </source>
</evidence>
<feature type="region of interest" description="Disordered" evidence="2">
    <location>
        <begin position="259"/>
        <end position="318"/>
    </location>
</feature>
<proteinExistence type="predicted"/>
<comment type="caution">
    <text evidence="3">The sequence shown here is derived from an EMBL/GenBank/DDBJ whole genome shotgun (WGS) entry which is preliminary data.</text>
</comment>
<dbReference type="VEuPathDB" id="TriTrypDB:BCY84_12230"/>
<dbReference type="VEuPathDB" id="TriTrypDB:TcCLB.506469.148"/>
<evidence type="ECO:0000313" key="4">
    <source>
        <dbReference type="Proteomes" id="UP000246078"/>
    </source>
</evidence>
<feature type="coiled-coil region" evidence="1">
    <location>
        <begin position="87"/>
        <end position="114"/>
    </location>
</feature>
<name>A0A2V2WHW8_TRYCR</name>
<dbReference type="VEuPathDB" id="TriTrypDB:TcG_08686"/>
<dbReference type="VEuPathDB" id="TriTrypDB:TcYC6_0086760"/>
<gene>
    <name evidence="3" type="ORF">C3747_97g267</name>
</gene>
<accession>A0A2V2WHW8</accession>
<feature type="compositionally biased region" description="Low complexity" evidence="2">
    <location>
        <begin position="265"/>
        <end position="281"/>
    </location>
</feature>
<feature type="compositionally biased region" description="Low complexity" evidence="2">
    <location>
        <begin position="140"/>
        <end position="150"/>
    </location>
</feature>
<dbReference type="AlphaFoldDB" id="A0A2V2WHW8"/>
<keyword evidence="1" id="KW-0175">Coiled coil</keyword>
<dbReference type="Proteomes" id="UP000246078">
    <property type="component" value="Unassembled WGS sequence"/>
</dbReference>
<evidence type="ECO:0008006" key="5">
    <source>
        <dbReference type="Google" id="ProtNLM"/>
    </source>
</evidence>
<dbReference type="VEuPathDB" id="TriTrypDB:Tc_MARK_2416"/>
<dbReference type="VEuPathDB" id="TriTrypDB:C4B63_24g319"/>
<evidence type="ECO:0000313" key="3">
    <source>
        <dbReference type="EMBL" id="PWV07792.1"/>
    </source>
</evidence>
<dbReference type="VEuPathDB" id="TriTrypDB:ECC02_004533"/>
<dbReference type="EMBL" id="PRFC01000097">
    <property type="protein sequence ID" value="PWV07792.1"/>
    <property type="molecule type" value="Genomic_DNA"/>
</dbReference>
<organism evidence="3 4">
    <name type="scientific">Trypanosoma cruzi</name>
    <dbReference type="NCBI Taxonomy" id="5693"/>
    <lineage>
        <taxon>Eukaryota</taxon>
        <taxon>Discoba</taxon>
        <taxon>Euglenozoa</taxon>
        <taxon>Kinetoplastea</taxon>
        <taxon>Metakinetoplastina</taxon>
        <taxon>Trypanosomatida</taxon>
        <taxon>Trypanosomatidae</taxon>
        <taxon>Trypanosoma</taxon>
        <taxon>Schizotrypanum</taxon>
    </lineage>
</organism>
<reference evidence="3 4" key="1">
    <citation type="journal article" date="2018" name="Microb. Genom.">
        <title>Expanding an expanded genome: long-read sequencing of Trypanosoma cruzi.</title>
        <authorList>
            <person name="Berna L."/>
            <person name="Rodriguez M."/>
            <person name="Chiribao M.L."/>
            <person name="Parodi-Talice A."/>
            <person name="Pita S."/>
            <person name="Rijo G."/>
            <person name="Alvarez-Valin F."/>
            <person name="Robello C."/>
        </authorList>
    </citation>
    <scope>NUCLEOTIDE SEQUENCE [LARGE SCALE GENOMIC DNA]</scope>
    <source>
        <strain evidence="3 4">TCC</strain>
    </source>
</reference>
<dbReference type="VEuPathDB" id="TriTrypDB:TcCL_ESM05874"/>
<feature type="compositionally biased region" description="Low complexity" evidence="2">
    <location>
        <begin position="292"/>
        <end position="302"/>
    </location>
</feature>
<protein>
    <recommendedName>
        <fullName evidence="5">Ubiquitin-like domain-containing protein</fullName>
    </recommendedName>
</protein>
<dbReference type="VEuPathDB" id="TriTrypDB:TCDM_08498"/>
<dbReference type="VEuPathDB" id="TriTrypDB:TcCLB.506715.40"/>
<sequence>MMLRRLFVFDAARATNMRFLTMTSEVRDNLTKQLSALKEECRGQGLDLADMSDASRAAMRTVQEGLRRASVEDENFKGKSITLSASMKAYTARLSNLQDEARSIQTEVDALLKMIWGTEAPTKAASFASPPRSTEEVGVSSSSSAADAAAGGKGNETVDDEFIVEPPPLAKALGNDKRPAERVEAERVQGTAHKPVEEMRVEEIEVETIEVEVEPNESPADNMKITDITKELYERGVNFSDCLDARTLRQRYKDVLAGKISPGISPGTATSSPAAAEANTNQPRMPQHRPYQQQQQQQQQQQLNTNESGLAHDPYPNAYRKMVDPMKHVWELKSELAAEKGIDPKSVDLWSGKCKLEDHKLLYDYPSVQNYPIEVRQKGDIPR</sequence>
<dbReference type="VEuPathDB" id="TriTrypDB:TcBrA4_0097460"/>
<dbReference type="SUPFAM" id="SSF54236">
    <property type="entry name" value="Ubiquitin-like"/>
    <property type="match status" value="1"/>
</dbReference>
<dbReference type="VEuPathDB" id="TriTrypDB:C3747_97g267"/>
<dbReference type="InterPro" id="IPR029071">
    <property type="entry name" value="Ubiquitin-like_domsf"/>
</dbReference>
<feature type="region of interest" description="Disordered" evidence="2">
    <location>
        <begin position="122"/>
        <end position="161"/>
    </location>
</feature>
<evidence type="ECO:0000256" key="1">
    <source>
        <dbReference type="SAM" id="Coils"/>
    </source>
</evidence>
<dbReference type="VEuPathDB" id="TriTrypDB:TCSYLVIO_003662"/>